<dbReference type="AlphaFoldDB" id="A0A840YK03"/>
<proteinExistence type="predicted"/>
<name>A0A840YK03_9PROT</name>
<evidence type="ECO:0000313" key="3">
    <source>
        <dbReference type="EMBL" id="MBB5694424.1"/>
    </source>
</evidence>
<dbReference type="PANTHER" id="PTHR33840">
    <property type="match status" value="1"/>
</dbReference>
<keyword evidence="4" id="KW-1185">Reference proteome</keyword>
<feature type="transmembrane region" description="Helical" evidence="1">
    <location>
        <begin position="54"/>
        <end position="72"/>
    </location>
</feature>
<evidence type="ECO:0000259" key="2">
    <source>
        <dbReference type="Pfam" id="PF09994"/>
    </source>
</evidence>
<gene>
    <name evidence="3" type="ORF">FHS87_002470</name>
</gene>
<reference evidence="3 4" key="1">
    <citation type="submission" date="2020-08" db="EMBL/GenBank/DDBJ databases">
        <title>Genomic Encyclopedia of Type Strains, Phase IV (KMG-IV): sequencing the most valuable type-strain genomes for metagenomic binning, comparative biology and taxonomic classification.</title>
        <authorList>
            <person name="Goeker M."/>
        </authorList>
    </citation>
    <scope>NUCLEOTIDE SEQUENCE [LARGE SCALE GENOMIC DNA]</scope>
    <source>
        <strain evidence="3 4">DSM 25622</strain>
    </source>
</reference>
<feature type="transmembrane region" description="Helical" evidence="1">
    <location>
        <begin position="12"/>
        <end position="33"/>
    </location>
</feature>
<evidence type="ECO:0000313" key="4">
    <source>
        <dbReference type="Proteomes" id="UP000580654"/>
    </source>
</evidence>
<dbReference type="PANTHER" id="PTHR33840:SF1">
    <property type="entry name" value="TLE1 PHOSPHOLIPASE DOMAIN-CONTAINING PROTEIN"/>
    <property type="match status" value="1"/>
</dbReference>
<dbReference type="InterPro" id="IPR018712">
    <property type="entry name" value="Tle1-like_cat"/>
</dbReference>
<keyword evidence="1" id="KW-0812">Transmembrane</keyword>
<keyword evidence="1" id="KW-0472">Membrane</keyword>
<sequence>MFAALDLASRAAIGAGLVLASAWLATQSLEVVLRRRGSIWQIPASRRNRRVFEAYAIAVVLALLAAALAGSLGTILGVPFWLGTAVAAAASLLATLRVAKVFRQVREMGEVLTAGGVTEVALPPLPAAPPSDGRRIVILCDGTRNRPPDADDPAATNIWKLGQALVEDETQTIWYDPGVGTGTSRAARAGAALERWAGWLWLSPLATALGIAGRLRQAWEGLTGTGISENILDGYAEIVRQYRPGDRIYIFGFSRGAYTARAIAGVIRTCGLLKASNLRCAPALVSLYSARRGRIGHSRSTGVPVQDEFVWQNVPIEMLGVFDTVASLGAPLWGWWFKPQGFESRALNTSPMPNCRHVYHALAMDERRATFFPTLFWKAGGTRSGWTQTLEQVWFRGAHADIGGGYPETGLSDITLGWMLERAMRHNLAVRPGTLAALKPDPMARLHDETSRRPSWSWLGTWPRWAQVLDGPPTTGAGISVHRSVFERAQRVHAKTGRHDLHDLRPGETVAFRAEAHRQWDRTGLILRGDPDRPIYYRLRWVGGLWRDASCPPCGPAGNVAGERPGDPRWRARWRRRVRGAPWMALCATIAGPRRWPLRELPLGLAFAYLLKRDPRLLLNQLAPVGQSLTMQGNSVLIRSERPAGMLYLFANDLWQTYLNNSGELELELTRLDEEPGLDGAVWVLPKTGPWRLVPLG</sequence>
<protein>
    <submittedName>
        <fullName evidence="3">Uncharacterized protein (DUF2235 family)</fullName>
    </submittedName>
</protein>
<dbReference type="RefSeq" id="WP_184518527.1">
    <property type="nucleotide sequence ID" value="NZ_JACIJD010000010.1"/>
</dbReference>
<evidence type="ECO:0000256" key="1">
    <source>
        <dbReference type="SAM" id="Phobius"/>
    </source>
</evidence>
<organism evidence="3 4">
    <name type="scientific">Muricoccus pecuniae</name>
    <dbReference type="NCBI Taxonomy" id="693023"/>
    <lineage>
        <taxon>Bacteria</taxon>
        <taxon>Pseudomonadati</taxon>
        <taxon>Pseudomonadota</taxon>
        <taxon>Alphaproteobacteria</taxon>
        <taxon>Acetobacterales</taxon>
        <taxon>Roseomonadaceae</taxon>
        <taxon>Muricoccus</taxon>
    </lineage>
</organism>
<dbReference type="Pfam" id="PF09994">
    <property type="entry name" value="T6SS_Tle1-like_cat"/>
    <property type="match status" value="1"/>
</dbReference>
<accession>A0A840YK03</accession>
<keyword evidence="1" id="KW-1133">Transmembrane helix</keyword>
<feature type="domain" description="T6SS Phospholipase effector Tle1-like catalytic" evidence="2">
    <location>
        <begin position="134"/>
        <end position="421"/>
    </location>
</feature>
<dbReference type="Proteomes" id="UP000580654">
    <property type="component" value="Unassembled WGS sequence"/>
</dbReference>
<dbReference type="EMBL" id="JACIJD010000010">
    <property type="protein sequence ID" value="MBB5694424.1"/>
    <property type="molecule type" value="Genomic_DNA"/>
</dbReference>
<comment type="caution">
    <text evidence="3">The sequence shown here is derived from an EMBL/GenBank/DDBJ whole genome shotgun (WGS) entry which is preliminary data.</text>
</comment>